<evidence type="ECO:0000313" key="1">
    <source>
        <dbReference type="Proteomes" id="UP000095283"/>
    </source>
</evidence>
<sequence length="239" mass="27859">MIGTVNIPYQLLSCSVFTLLSINSIYARRYLHKRKTPSAFSLARLQRDYEDDYENDPEFNNKGGADGSRRRDDVVSDTKCLQRCNNRLNIGMDMVNHRDLNLFCLLDRQHSQCIDECGYSVQFNLREYVCRHRFGEVEIMLKLSDSNKWLITIYFLFRCRQLLCDHACVNFILGKVCESGLGKKAANFLLDFTRLQVEYWVQDFAKSKNLSPTEAYPSSCARLQCDDFHAYNCTRIYGK</sequence>
<protein>
    <submittedName>
        <fullName evidence="2">Apple domain-containing protein</fullName>
    </submittedName>
</protein>
<keyword evidence="1" id="KW-1185">Reference proteome</keyword>
<name>A0A1I7W7F9_HETBA</name>
<dbReference type="WBParaSite" id="Hba_00581">
    <property type="protein sequence ID" value="Hba_00581"/>
    <property type="gene ID" value="Hba_00581"/>
</dbReference>
<dbReference type="AlphaFoldDB" id="A0A1I7W7F9"/>
<reference evidence="2" key="1">
    <citation type="submission" date="2016-11" db="UniProtKB">
        <authorList>
            <consortium name="WormBaseParasite"/>
        </authorList>
    </citation>
    <scope>IDENTIFICATION</scope>
</reference>
<organism evidence="1 2">
    <name type="scientific">Heterorhabditis bacteriophora</name>
    <name type="common">Entomopathogenic nematode worm</name>
    <dbReference type="NCBI Taxonomy" id="37862"/>
    <lineage>
        <taxon>Eukaryota</taxon>
        <taxon>Metazoa</taxon>
        <taxon>Ecdysozoa</taxon>
        <taxon>Nematoda</taxon>
        <taxon>Chromadorea</taxon>
        <taxon>Rhabditida</taxon>
        <taxon>Rhabditina</taxon>
        <taxon>Rhabditomorpha</taxon>
        <taxon>Strongyloidea</taxon>
        <taxon>Heterorhabditidae</taxon>
        <taxon>Heterorhabditis</taxon>
    </lineage>
</organism>
<evidence type="ECO:0000313" key="2">
    <source>
        <dbReference type="WBParaSite" id="Hba_00581"/>
    </source>
</evidence>
<proteinExistence type="predicted"/>
<dbReference type="Proteomes" id="UP000095283">
    <property type="component" value="Unplaced"/>
</dbReference>
<accession>A0A1I7W7F9</accession>